<dbReference type="AlphaFoldDB" id="A0A179BTU0"/>
<gene>
    <name evidence="2" type="ORF">A4U53_17795</name>
</gene>
<keyword evidence="1" id="KW-1133">Transmembrane helix</keyword>
<dbReference type="EMBL" id="LWBS01000121">
    <property type="protein sequence ID" value="OAP95076.1"/>
    <property type="molecule type" value="Genomic_DNA"/>
</dbReference>
<accession>A0A179BTU0</accession>
<name>A0A179BTU0_RHILE</name>
<reference evidence="2" key="1">
    <citation type="submission" date="2016-04" db="EMBL/GenBank/DDBJ databases">
        <title>Fast-growing isolate from the root nodules of Vavilovia formosa.</title>
        <authorList>
            <person name="Kimeklis A."/>
            <person name="Safronova V."/>
            <person name="Belimov A."/>
            <person name="Andronov E."/>
        </authorList>
    </citation>
    <scope>NUCLEOTIDE SEQUENCE [LARGE SCALE GENOMIC DNA]</scope>
    <source>
        <strain evidence="2">Vaf-46</strain>
    </source>
</reference>
<proteinExistence type="predicted"/>
<organism evidence="2">
    <name type="scientific">Rhizobium leguminosarum</name>
    <dbReference type="NCBI Taxonomy" id="384"/>
    <lineage>
        <taxon>Bacteria</taxon>
        <taxon>Pseudomonadati</taxon>
        <taxon>Pseudomonadota</taxon>
        <taxon>Alphaproteobacteria</taxon>
        <taxon>Hyphomicrobiales</taxon>
        <taxon>Rhizobiaceae</taxon>
        <taxon>Rhizobium/Agrobacterium group</taxon>
        <taxon>Rhizobium</taxon>
    </lineage>
</organism>
<keyword evidence="1" id="KW-0472">Membrane</keyword>
<feature type="transmembrane region" description="Helical" evidence="1">
    <location>
        <begin position="38"/>
        <end position="60"/>
    </location>
</feature>
<keyword evidence="1" id="KW-0812">Transmembrane</keyword>
<evidence type="ECO:0000256" key="1">
    <source>
        <dbReference type="SAM" id="Phobius"/>
    </source>
</evidence>
<sequence length="66" mass="6979">MMGALKFFWTALSISSVSLVASWAVGITIANIFGNEALFVFVTQNVAVFPAFGLVIALALKSQEAV</sequence>
<protein>
    <submittedName>
        <fullName evidence="2">Uncharacterized protein</fullName>
    </submittedName>
</protein>
<comment type="caution">
    <text evidence="2">The sequence shown here is derived from an EMBL/GenBank/DDBJ whole genome shotgun (WGS) entry which is preliminary data.</text>
</comment>
<feature type="transmembrane region" description="Helical" evidence="1">
    <location>
        <begin position="7"/>
        <end position="32"/>
    </location>
</feature>
<evidence type="ECO:0000313" key="2">
    <source>
        <dbReference type="EMBL" id="OAP95076.1"/>
    </source>
</evidence>